<name>A0A1H8RUK3_9FLAO</name>
<evidence type="ECO:0000313" key="2">
    <source>
        <dbReference type="Proteomes" id="UP000198657"/>
    </source>
</evidence>
<dbReference type="AlphaFoldDB" id="A0A1H8RUK3"/>
<dbReference type="Proteomes" id="UP000198657">
    <property type="component" value="Unassembled WGS sequence"/>
</dbReference>
<dbReference type="OrthoDB" id="593981at2"/>
<dbReference type="EMBL" id="FODN01000014">
    <property type="protein sequence ID" value="SEO69603.1"/>
    <property type="molecule type" value="Genomic_DNA"/>
</dbReference>
<organism evidence="1 2">
    <name type="scientific">Flavobacterium sinopsychrotolerans</name>
    <dbReference type="NCBI Taxonomy" id="604089"/>
    <lineage>
        <taxon>Bacteria</taxon>
        <taxon>Pseudomonadati</taxon>
        <taxon>Bacteroidota</taxon>
        <taxon>Flavobacteriia</taxon>
        <taxon>Flavobacteriales</taxon>
        <taxon>Flavobacteriaceae</taxon>
        <taxon>Flavobacterium</taxon>
    </lineage>
</organism>
<dbReference type="Pfam" id="PF09952">
    <property type="entry name" value="AbiEi_2"/>
    <property type="match status" value="1"/>
</dbReference>
<proteinExistence type="predicted"/>
<keyword evidence="2" id="KW-1185">Reference proteome</keyword>
<dbReference type="RefSeq" id="WP_091174437.1">
    <property type="nucleotide sequence ID" value="NZ_CBCSFM010000002.1"/>
</dbReference>
<gene>
    <name evidence="1" type="ORF">SAMN04487942_0161</name>
</gene>
<protein>
    <submittedName>
        <fullName evidence="1">Uncharacterized protein</fullName>
    </submittedName>
</protein>
<accession>A0A1H8RUK3</accession>
<evidence type="ECO:0000313" key="1">
    <source>
        <dbReference type="EMBL" id="SEO69603.1"/>
    </source>
</evidence>
<reference evidence="2" key="1">
    <citation type="submission" date="2016-10" db="EMBL/GenBank/DDBJ databases">
        <authorList>
            <person name="Varghese N."/>
            <person name="Submissions S."/>
        </authorList>
    </citation>
    <scope>NUCLEOTIDE SEQUENCE [LARGE SCALE GENOMIC DNA]</scope>
    <source>
        <strain evidence="2">CGMCC 1.8704</strain>
    </source>
</reference>
<sequence>MNPQEIIHNALYNIRTKANIIGKWKDAEGQDRIDGELKLEIDNHTIRLFTDIKTEIRTIHLNKIEELAKEYHPFIVVAQRIFPKIKDELRKRNIAYLEANGNIYLKEKGLFLWIEANNPIEVKDKTTNRAFTKTGLKVVYQFLINEEWINYTYRQIAEQTNTGIGNVNNIFTGLKQEGYLLQLNKEQYKLENKKKLLEKWIMEYEKRLKPTLTIGTFRFLKEDDFYNWKKLQLQNGKTCWGGEPAGDIFTNYLRPEELTIYTIETRGDLMKNYRLVPDINGNVKIFKKFWENEDVNNNVVHPLLAYTDLINKGDRRCTETAQKIYDEYLQDKF</sequence>
<dbReference type="InterPro" id="IPR019238">
    <property type="entry name" value="AbiEi_2"/>
</dbReference>